<dbReference type="InParanoid" id="A0A1Y2DF51"/>
<accession>A0A1Y2DF51</accession>
<keyword evidence="6" id="KW-1185">Reference proteome</keyword>
<dbReference type="EMBL" id="MCFJ01000018">
    <property type="protein sequence ID" value="ORY57901.1"/>
    <property type="molecule type" value="Genomic_DNA"/>
</dbReference>
<feature type="chain" id="PRO_5011817697" description="Carboxylic ester hydrolase" evidence="3">
    <location>
        <begin position="19"/>
        <end position="534"/>
    </location>
</feature>
<evidence type="ECO:0000313" key="6">
    <source>
        <dbReference type="Proteomes" id="UP000193689"/>
    </source>
</evidence>
<dbReference type="PROSITE" id="PS00122">
    <property type="entry name" value="CARBOXYLESTERASE_B_1"/>
    <property type="match status" value="1"/>
</dbReference>
<feature type="signal peptide" evidence="3">
    <location>
        <begin position="1"/>
        <end position="18"/>
    </location>
</feature>
<dbReference type="Pfam" id="PF00135">
    <property type="entry name" value="COesterase"/>
    <property type="match status" value="1"/>
</dbReference>
<dbReference type="OrthoDB" id="408631at2759"/>
<dbReference type="Gene3D" id="3.40.50.1820">
    <property type="entry name" value="alpha/beta hydrolase"/>
    <property type="match status" value="1"/>
</dbReference>
<protein>
    <recommendedName>
        <fullName evidence="3">Carboxylic ester hydrolase</fullName>
        <ecNumber evidence="3">3.1.1.-</ecNumber>
    </recommendedName>
</protein>
<keyword evidence="2 3" id="KW-0378">Hydrolase</keyword>
<dbReference type="PANTHER" id="PTHR11559">
    <property type="entry name" value="CARBOXYLESTERASE"/>
    <property type="match status" value="1"/>
</dbReference>
<comment type="caution">
    <text evidence="5">The sequence shown here is derived from an EMBL/GenBank/DDBJ whole genome shotgun (WGS) entry which is preliminary data.</text>
</comment>
<dbReference type="GeneID" id="63775083"/>
<dbReference type="RefSeq" id="XP_040711030.1">
    <property type="nucleotide sequence ID" value="XM_040858871.1"/>
</dbReference>
<evidence type="ECO:0000256" key="1">
    <source>
        <dbReference type="ARBA" id="ARBA00005964"/>
    </source>
</evidence>
<organism evidence="5 6">
    <name type="scientific">Pseudomassariella vexata</name>
    <dbReference type="NCBI Taxonomy" id="1141098"/>
    <lineage>
        <taxon>Eukaryota</taxon>
        <taxon>Fungi</taxon>
        <taxon>Dikarya</taxon>
        <taxon>Ascomycota</taxon>
        <taxon>Pezizomycotina</taxon>
        <taxon>Sordariomycetes</taxon>
        <taxon>Xylariomycetidae</taxon>
        <taxon>Amphisphaeriales</taxon>
        <taxon>Pseudomassariaceae</taxon>
        <taxon>Pseudomassariella</taxon>
    </lineage>
</organism>
<dbReference type="InterPro" id="IPR029058">
    <property type="entry name" value="AB_hydrolase_fold"/>
</dbReference>
<reference evidence="5 6" key="1">
    <citation type="submission" date="2016-07" db="EMBL/GenBank/DDBJ databases">
        <title>Pervasive Adenine N6-methylation of Active Genes in Fungi.</title>
        <authorList>
            <consortium name="DOE Joint Genome Institute"/>
            <person name="Mondo S.J."/>
            <person name="Dannebaum R.O."/>
            <person name="Kuo R.C."/>
            <person name="Labutti K."/>
            <person name="Haridas S."/>
            <person name="Kuo A."/>
            <person name="Salamov A."/>
            <person name="Ahrendt S.R."/>
            <person name="Lipzen A."/>
            <person name="Sullivan W."/>
            <person name="Andreopoulos W.B."/>
            <person name="Clum A."/>
            <person name="Lindquist E."/>
            <person name="Daum C."/>
            <person name="Ramamoorthy G.K."/>
            <person name="Gryganskyi A."/>
            <person name="Culley D."/>
            <person name="Magnuson J.K."/>
            <person name="James T.Y."/>
            <person name="O'Malley M.A."/>
            <person name="Stajich J.E."/>
            <person name="Spatafora J.W."/>
            <person name="Visel A."/>
            <person name="Grigoriev I.V."/>
        </authorList>
    </citation>
    <scope>NUCLEOTIDE SEQUENCE [LARGE SCALE GENOMIC DNA]</scope>
    <source>
        <strain evidence="5 6">CBS 129021</strain>
    </source>
</reference>
<dbReference type="GO" id="GO:0016787">
    <property type="term" value="F:hydrolase activity"/>
    <property type="evidence" value="ECO:0007669"/>
    <property type="project" value="UniProtKB-KW"/>
</dbReference>
<dbReference type="SUPFAM" id="SSF53474">
    <property type="entry name" value="alpha/beta-Hydrolases"/>
    <property type="match status" value="1"/>
</dbReference>
<evidence type="ECO:0000313" key="5">
    <source>
        <dbReference type="EMBL" id="ORY57901.1"/>
    </source>
</evidence>
<evidence type="ECO:0000256" key="2">
    <source>
        <dbReference type="ARBA" id="ARBA00022801"/>
    </source>
</evidence>
<feature type="domain" description="Carboxylesterase type B" evidence="4">
    <location>
        <begin position="38"/>
        <end position="508"/>
    </location>
</feature>
<sequence>MQYPLVAALCALSTVVEAVSLSVTTGCNIYTGLALPNGISYWLGVRYAAPPIGDLRFMPPQDPPCNNEVQLATEHGKVCLATNSPLSETTNSEDCLFLDIYAPSNATSSSKFPVFFFIQGGGFNVNGNPNLNGAGLIAASGYSMVVVTLNYRVGPYGFLTDGHLITANNGLRDQIKALEWVHEHISQFGGNPDHVVLGGSSAGAASISLLLAKTGRDRSSLFHAAAAESISFAPVRTVEQSQYQYENLAIRLGCVGSAQDSLDCLRSKPIAEFQAANIGIPYPGASSAPLYMYNPTIDGDLIIDYTYNVYAKGNFMRVPILSGDDTNGGTVFVPSKTSTLGESDAFLKNQFPKLTLEQIGKINELFPNPNQTCPNLGCYWRQASNAYGELRYMCPNLYVASAFAKYGTGRTFNYRYNVEDPKLLAQGYGVPHTTEINPLFGPENIQGDPPTSYYSNGTNAMVVPVIQSYWTSFIRTFDPNKHRYPGTAIWEPYTREGQLRMLFETGGRTVMESVENGLRSRCEYLTGIGLDIQQ</sequence>
<name>A0A1Y2DF51_9PEZI</name>
<comment type="similarity">
    <text evidence="1 3">Belongs to the type-B carboxylesterase/lipase family.</text>
</comment>
<dbReference type="EC" id="3.1.1.-" evidence="3"/>
<evidence type="ECO:0000256" key="3">
    <source>
        <dbReference type="RuleBase" id="RU361235"/>
    </source>
</evidence>
<dbReference type="InterPro" id="IPR050309">
    <property type="entry name" value="Type-B_Carboxylest/Lipase"/>
</dbReference>
<dbReference type="InterPro" id="IPR002018">
    <property type="entry name" value="CarbesteraseB"/>
</dbReference>
<dbReference type="InterPro" id="IPR019826">
    <property type="entry name" value="Carboxylesterase_B_AS"/>
</dbReference>
<dbReference type="Proteomes" id="UP000193689">
    <property type="component" value="Unassembled WGS sequence"/>
</dbReference>
<dbReference type="InterPro" id="IPR019819">
    <property type="entry name" value="Carboxylesterase_B_CS"/>
</dbReference>
<dbReference type="STRING" id="1141098.A0A1Y2DF51"/>
<dbReference type="AlphaFoldDB" id="A0A1Y2DF51"/>
<dbReference type="PROSITE" id="PS00941">
    <property type="entry name" value="CARBOXYLESTERASE_B_2"/>
    <property type="match status" value="1"/>
</dbReference>
<proteinExistence type="inferred from homology"/>
<evidence type="ECO:0000259" key="4">
    <source>
        <dbReference type="Pfam" id="PF00135"/>
    </source>
</evidence>
<keyword evidence="3" id="KW-0732">Signal</keyword>
<gene>
    <name evidence="5" type="ORF">BCR38DRAFT_413799</name>
</gene>